<keyword evidence="3" id="KW-0804">Transcription</keyword>
<evidence type="ECO:0000313" key="6">
    <source>
        <dbReference type="EMBL" id="MXO63005.1"/>
    </source>
</evidence>
<keyword evidence="7" id="KW-1185">Reference proteome</keyword>
<dbReference type="SMART" id="SM00342">
    <property type="entry name" value="HTH_ARAC"/>
    <property type="match status" value="1"/>
</dbReference>
<dbReference type="Gene3D" id="1.10.10.60">
    <property type="entry name" value="Homeodomain-like"/>
    <property type="match status" value="1"/>
</dbReference>
<accession>A0A844YHJ4</accession>
<evidence type="ECO:0000259" key="5">
    <source>
        <dbReference type="PROSITE" id="PS01124"/>
    </source>
</evidence>
<dbReference type="AlphaFoldDB" id="A0A844YHJ4"/>
<evidence type="ECO:0000256" key="1">
    <source>
        <dbReference type="ARBA" id="ARBA00023015"/>
    </source>
</evidence>
<dbReference type="Proteomes" id="UP000445582">
    <property type="component" value="Unassembled WGS sequence"/>
</dbReference>
<evidence type="ECO:0000313" key="7">
    <source>
        <dbReference type="Proteomes" id="UP000445582"/>
    </source>
</evidence>
<gene>
    <name evidence="6" type="ORF">GRI48_08285</name>
</gene>
<evidence type="ECO:0000256" key="2">
    <source>
        <dbReference type="ARBA" id="ARBA00023125"/>
    </source>
</evidence>
<proteinExistence type="predicted"/>
<dbReference type="Pfam" id="PF12833">
    <property type="entry name" value="HTH_18"/>
    <property type="match status" value="1"/>
</dbReference>
<feature type="region of interest" description="Disordered" evidence="4">
    <location>
        <begin position="1"/>
        <end position="20"/>
    </location>
</feature>
<sequence length="316" mass="35046">MVAKGAHSGSHPDDENLSGDSAALTPASEIVLEYIEPPEALRPFVTTFFYFRCDEQDIRDIQPAAVGSLMVYMHGKGVMHFDKHSDRSYPVSLLAPLTYAAPFEVEGPFHCIGASLSPLGWAALTGMPANTARDRLYDAGAILGEEMIELCARLRADYVDEKRDPAALCGELAGHIASKFKPVNPRHMALMGEVSGWMSSSYNPDIAELAERTGYSIRQVQRLVERYFGVSPKLLIRKYRALRVVALLQDPSTTDEQVADLLNQFYDQSHLIREVRLFAGRTPARLGDSESPILSKLLDVRNFREIKPNVAPLPDE</sequence>
<dbReference type="PANTHER" id="PTHR46796">
    <property type="entry name" value="HTH-TYPE TRANSCRIPTIONAL ACTIVATOR RHAS-RELATED"/>
    <property type="match status" value="1"/>
</dbReference>
<keyword evidence="2" id="KW-0238">DNA-binding</keyword>
<dbReference type="InterPro" id="IPR050204">
    <property type="entry name" value="AraC_XylS_family_regulators"/>
</dbReference>
<organism evidence="6 7">
    <name type="scientific">Qipengyuania oceanensis</name>
    <dbReference type="NCBI Taxonomy" id="1463597"/>
    <lineage>
        <taxon>Bacteria</taxon>
        <taxon>Pseudomonadati</taxon>
        <taxon>Pseudomonadota</taxon>
        <taxon>Alphaproteobacteria</taxon>
        <taxon>Sphingomonadales</taxon>
        <taxon>Erythrobacteraceae</taxon>
        <taxon>Qipengyuania</taxon>
    </lineage>
</organism>
<protein>
    <submittedName>
        <fullName evidence="6">Helix-turn-helix domain-containing protein</fullName>
    </submittedName>
</protein>
<evidence type="ECO:0000256" key="3">
    <source>
        <dbReference type="ARBA" id="ARBA00023163"/>
    </source>
</evidence>
<name>A0A844YHJ4_9SPHN</name>
<dbReference type="GO" id="GO:0043565">
    <property type="term" value="F:sequence-specific DNA binding"/>
    <property type="evidence" value="ECO:0007669"/>
    <property type="project" value="InterPro"/>
</dbReference>
<dbReference type="RefSeq" id="WP_160673910.1">
    <property type="nucleotide sequence ID" value="NZ_WTYN01000001.1"/>
</dbReference>
<dbReference type="EMBL" id="WTYN01000001">
    <property type="protein sequence ID" value="MXO63005.1"/>
    <property type="molecule type" value="Genomic_DNA"/>
</dbReference>
<dbReference type="InterPro" id="IPR018060">
    <property type="entry name" value="HTH_AraC"/>
</dbReference>
<reference evidence="6 7" key="1">
    <citation type="submission" date="2019-12" db="EMBL/GenBank/DDBJ databases">
        <title>Genomic-based taxomic classification of the family Erythrobacteraceae.</title>
        <authorList>
            <person name="Xu L."/>
        </authorList>
    </citation>
    <scope>NUCLEOTIDE SEQUENCE [LARGE SCALE GENOMIC DNA]</scope>
    <source>
        <strain evidence="6 7">MCCC 1A09965</strain>
    </source>
</reference>
<dbReference type="PROSITE" id="PS01124">
    <property type="entry name" value="HTH_ARAC_FAMILY_2"/>
    <property type="match status" value="1"/>
</dbReference>
<evidence type="ECO:0000256" key="4">
    <source>
        <dbReference type="SAM" id="MobiDB-lite"/>
    </source>
</evidence>
<keyword evidence="1" id="KW-0805">Transcription regulation</keyword>
<feature type="domain" description="HTH araC/xylS-type" evidence="5">
    <location>
        <begin position="206"/>
        <end position="289"/>
    </location>
</feature>
<comment type="caution">
    <text evidence="6">The sequence shown here is derived from an EMBL/GenBank/DDBJ whole genome shotgun (WGS) entry which is preliminary data.</text>
</comment>
<dbReference type="OrthoDB" id="323290at2"/>
<dbReference type="GO" id="GO:0003700">
    <property type="term" value="F:DNA-binding transcription factor activity"/>
    <property type="evidence" value="ECO:0007669"/>
    <property type="project" value="InterPro"/>
</dbReference>
<dbReference type="PANTHER" id="PTHR46796:SF13">
    <property type="entry name" value="HTH-TYPE TRANSCRIPTIONAL ACTIVATOR RHAS"/>
    <property type="match status" value="1"/>
</dbReference>